<keyword evidence="3 5" id="KW-0238">DNA-binding</keyword>
<dbReference type="PROSITE" id="PS51755">
    <property type="entry name" value="OMPR_PHOB"/>
    <property type="match status" value="1"/>
</dbReference>
<dbReference type="InterPro" id="IPR041664">
    <property type="entry name" value="AAA_16"/>
</dbReference>
<dbReference type="InterPro" id="IPR036388">
    <property type="entry name" value="WH-like_DNA-bd_sf"/>
</dbReference>
<dbReference type="Gene3D" id="3.40.50.300">
    <property type="entry name" value="P-loop containing nucleotide triphosphate hydrolases"/>
    <property type="match status" value="1"/>
</dbReference>
<dbReference type="SMART" id="SM00382">
    <property type="entry name" value="AAA"/>
    <property type="match status" value="1"/>
</dbReference>
<dbReference type="GO" id="GO:0006355">
    <property type="term" value="P:regulation of DNA-templated transcription"/>
    <property type="evidence" value="ECO:0007669"/>
    <property type="project" value="InterPro"/>
</dbReference>
<dbReference type="EMBL" id="JABELX010000001">
    <property type="protein sequence ID" value="NNH68420.1"/>
    <property type="molecule type" value="Genomic_DNA"/>
</dbReference>
<dbReference type="GO" id="GO:0003677">
    <property type="term" value="F:DNA binding"/>
    <property type="evidence" value="ECO:0007669"/>
    <property type="project" value="UniProtKB-UniRule"/>
</dbReference>
<name>A0A849BVU0_9NOCA</name>
<keyword evidence="8" id="KW-1185">Reference proteome</keyword>
<feature type="domain" description="OmpR/PhoB-type" evidence="6">
    <location>
        <begin position="1"/>
        <end position="103"/>
    </location>
</feature>
<dbReference type="Pfam" id="PF03704">
    <property type="entry name" value="BTAD"/>
    <property type="match status" value="1"/>
</dbReference>
<dbReference type="Proteomes" id="UP000586827">
    <property type="component" value="Unassembled WGS sequence"/>
</dbReference>
<gene>
    <name evidence="7" type="ORF">HLB23_00720</name>
</gene>
<proteinExistence type="inferred from homology"/>
<dbReference type="PANTHER" id="PTHR35807:SF1">
    <property type="entry name" value="TRANSCRIPTIONAL REGULATOR REDD"/>
    <property type="match status" value="1"/>
</dbReference>
<dbReference type="Gene3D" id="1.10.10.10">
    <property type="entry name" value="Winged helix-like DNA-binding domain superfamily/Winged helix DNA-binding domain"/>
    <property type="match status" value="1"/>
</dbReference>
<dbReference type="RefSeq" id="WP_067520702.1">
    <property type="nucleotide sequence ID" value="NZ_JABELX010000001.1"/>
</dbReference>
<dbReference type="CDD" id="cd15831">
    <property type="entry name" value="BTAD"/>
    <property type="match status" value="1"/>
</dbReference>
<comment type="caution">
    <text evidence="7">The sequence shown here is derived from an EMBL/GenBank/DDBJ whole genome shotgun (WGS) entry which is preliminary data.</text>
</comment>
<dbReference type="InterPro" id="IPR016032">
    <property type="entry name" value="Sig_transdc_resp-reg_C-effctor"/>
</dbReference>
<dbReference type="InterPro" id="IPR003593">
    <property type="entry name" value="AAA+_ATPase"/>
</dbReference>
<dbReference type="SUPFAM" id="SSF48452">
    <property type="entry name" value="TPR-like"/>
    <property type="match status" value="1"/>
</dbReference>
<dbReference type="Pfam" id="PF13191">
    <property type="entry name" value="AAA_16"/>
    <property type="match status" value="1"/>
</dbReference>
<feature type="DNA-binding region" description="OmpR/PhoB-type" evidence="5">
    <location>
        <begin position="1"/>
        <end position="103"/>
    </location>
</feature>
<dbReference type="InterPro" id="IPR027417">
    <property type="entry name" value="P-loop_NTPase"/>
</dbReference>
<keyword evidence="2" id="KW-0805">Transcription regulation</keyword>
<dbReference type="SMART" id="SM01043">
    <property type="entry name" value="BTAD"/>
    <property type="match status" value="1"/>
</dbReference>
<dbReference type="PANTHER" id="PTHR35807">
    <property type="entry name" value="TRANSCRIPTIONAL REGULATOR REDD-RELATED"/>
    <property type="match status" value="1"/>
</dbReference>
<evidence type="ECO:0000256" key="3">
    <source>
        <dbReference type="ARBA" id="ARBA00023125"/>
    </source>
</evidence>
<dbReference type="Gene3D" id="1.25.40.10">
    <property type="entry name" value="Tetratricopeptide repeat domain"/>
    <property type="match status" value="1"/>
</dbReference>
<evidence type="ECO:0000313" key="7">
    <source>
        <dbReference type="EMBL" id="NNH68420.1"/>
    </source>
</evidence>
<keyword evidence="4" id="KW-0804">Transcription</keyword>
<dbReference type="GO" id="GO:0000160">
    <property type="term" value="P:phosphorelay signal transduction system"/>
    <property type="evidence" value="ECO:0007669"/>
    <property type="project" value="InterPro"/>
</dbReference>
<dbReference type="AlphaFoldDB" id="A0A849BVU0"/>
<dbReference type="InterPro" id="IPR011990">
    <property type="entry name" value="TPR-like_helical_dom_sf"/>
</dbReference>
<evidence type="ECO:0000256" key="5">
    <source>
        <dbReference type="PROSITE-ProRule" id="PRU01091"/>
    </source>
</evidence>
<evidence type="ECO:0000313" key="8">
    <source>
        <dbReference type="Proteomes" id="UP000586827"/>
    </source>
</evidence>
<evidence type="ECO:0000256" key="1">
    <source>
        <dbReference type="ARBA" id="ARBA00005820"/>
    </source>
</evidence>
<dbReference type="InterPro" id="IPR051677">
    <property type="entry name" value="AfsR-DnrI-RedD_regulator"/>
</dbReference>
<comment type="similarity">
    <text evidence="1">Belongs to the AfsR/DnrI/RedD regulatory family.</text>
</comment>
<sequence length="1095" mass="119352">MDRPGAIQVLLLNGVEIRRGGQSQPLGPPQRRAVLCALALRRRQWISASGLLDSLYDDAPPASGTGVIQTYVAALRRILEPDRAPRNPPTVLLSGHGGYQLRIDDEQIDVGVFDRLVGDAARARHAADLESAERYYTQALALCSGEPLAGVPGPFAEAQRAALTERRLAVLEDSLEIAVLRGRSDAAIDPLRMLTAQHPLRERSRAVLMRALSERGRRSEALDVYRDTRRVLVDELGVEPGVELRRLHERILTGAEPEHPPQVVAVRATNDAVPDDDSALPLVFDRERELTRVAACVRRATTGVGGLVVITGRPGHGKTQLLNEVARQHPSAVRLDLTSTSGDDDLVGQLLERLGDRDIGGEDRALADRLHAAIARNSADQALLILIDDGTRMDDRSARALAAIAPRLRGLPALVILTLDERSWEKQSLDLHDRLEPLAAAVLRPGGLTVAGIAGLYRRRIGTTPPPELAAEIHRAAGEIPLVAGALITDLATAHIENRVPDRLPEGCYSRSIQRQLSRYSPEGVRTLRALAVLQEFRPTVEILAAACDEPVETMRHRCELLAAIGLLAVADPPEFRHPLIANTIRWLCPAEDANAFRTAAAARARVAGYPVRQVAAYLRDLTGVRYARWTVVLIDAAEECLDRNMIPEATHWLETALRICAPEIRDDLLVRLGQLELWTNPAAARAHLEEALDSQRARATAPTALIPLAWAMASRRDAAAAMTLLTNVIAETAERDRVAADTLRASAWMVAALAPSTWRDYFAGLRSGDPTDRITAAVLTWDDAFSTRIGARTALDRLSPQRLEHDSATLSGPLLGLLAHLAMWSGDLTTALHLTEQRDDQHFGTIDTYRVIVRSEVLIRAGAYERVLREVGPVIGAIDDELVAPPTTLVAQYANALIELGRVEEAARWLDRRAARANPETWELTVVTHVRARVCAARGAAREAVAHFLDCGRRTAAAGISNPAHIPWRSSAALELVGSGERDRALELATAEFALAQRWNTPSTVGRAMRAMALAAPDATDVRLLERAVDLLRTAESPVELIPALLDLAQVCEEPERARNLLWEARVLAESLGAARYLDSIATLLTGLPRCPAR</sequence>
<dbReference type="InterPro" id="IPR001867">
    <property type="entry name" value="OmpR/PhoB-type_DNA-bd"/>
</dbReference>
<reference evidence="7 8" key="1">
    <citation type="submission" date="2020-05" db="EMBL/GenBank/DDBJ databases">
        <title>MicrobeNet Type strains.</title>
        <authorList>
            <person name="Nicholson A.C."/>
        </authorList>
    </citation>
    <scope>NUCLEOTIDE SEQUENCE [LARGE SCALE GENOMIC DNA]</scope>
    <source>
        <strain evidence="7 8">JCM 3224</strain>
    </source>
</reference>
<dbReference type="InterPro" id="IPR005158">
    <property type="entry name" value="BTAD"/>
</dbReference>
<evidence type="ECO:0000256" key="4">
    <source>
        <dbReference type="ARBA" id="ARBA00023163"/>
    </source>
</evidence>
<protein>
    <submittedName>
        <fullName evidence="7">AAA family ATPase</fullName>
    </submittedName>
</protein>
<dbReference type="SUPFAM" id="SSF46894">
    <property type="entry name" value="C-terminal effector domain of the bipartite response regulators"/>
    <property type="match status" value="1"/>
</dbReference>
<accession>A0A849BVU0</accession>
<organism evidence="7 8">
    <name type="scientific">Nocardia uniformis</name>
    <dbReference type="NCBI Taxonomy" id="53432"/>
    <lineage>
        <taxon>Bacteria</taxon>
        <taxon>Bacillati</taxon>
        <taxon>Actinomycetota</taxon>
        <taxon>Actinomycetes</taxon>
        <taxon>Mycobacteriales</taxon>
        <taxon>Nocardiaceae</taxon>
        <taxon>Nocardia</taxon>
    </lineage>
</organism>
<evidence type="ECO:0000259" key="6">
    <source>
        <dbReference type="PROSITE" id="PS51755"/>
    </source>
</evidence>
<evidence type="ECO:0000256" key="2">
    <source>
        <dbReference type="ARBA" id="ARBA00023015"/>
    </source>
</evidence>
<dbReference type="SUPFAM" id="SSF52540">
    <property type="entry name" value="P-loop containing nucleoside triphosphate hydrolases"/>
    <property type="match status" value="1"/>
</dbReference>
<dbReference type="SMART" id="SM00862">
    <property type="entry name" value="Trans_reg_C"/>
    <property type="match status" value="1"/>
</dbReference>